<dbReference type="EnsemblBacteria" id="ABF88957">
    <property type="protein sequence ID" value="ABF88957"/>
    <property type="gene ID" value="MXAN_6886"/>
</dbReference>
<organism evidence="4 5">
    <name type="scientific">Myxococcus xanthus (strain DK1622)</name>
    <dbReference type="NCBI Taxonomy" id="246197"/>
    <lineage>
        <taxon>Bacteria</taxon>
        <taxon>Pseudomonadati</taxon>
        <taxon>Myxococcota</taxon>
        <taxon>Myxococcia</taxon>
        <taxon>Myxococcales</taxon>
        <taxon>Cystobacterineae</taxon>
        <taxon>Myxococcaceae</taxon>
        <taxon>Myxococcus</taxon>
    </lineage>
</organism>
<feature type="region of interest" description="Disordered" evidence="1">
    <location>
        <begin position="26"/>
        <end position="192"/>
    </location>
</feature>
<dbReference type="AlphaFoldDB" id="Q1CX71"/>
<accession>Q1CX71</accession>
<keyword evidence="2" id="KW-0812">Transmembrane</keyword>
<feature type="transmembrane region" description="Helical" evidence="2">
    <location>
        <begin position="193"/>
        <end position="217"/>
    </location>
</feature>
<gene>
    <name evidence="4" type="ordered locus">MXAN_6886</name>
</gene>
<protein>
    <submittedName>
        <fullName evidence="4">Lipoprotein</fullName>
    </submittedName>
</protein>
<proteinExistence type="predicted"/>
<evidence type="ECO:0000256" key="2">
    <source>
        <dbReference type="SAM" id="Phobius"/>
    </source>
</evidence>
<evidence type="ECO:0000313" key="4">
    <source>
        <dbReference type="EMBL" id="ABF88957.1"/>
    </source>
</evidence>
<feature type="compositionally biased region" description="Low complexity" evidence="1">
    <location>
        <begin position="116"/>
        <end position="135"/>
    </location>
</feature>
<evidence type="ECO:0000313" key="5">
    <source>
        <dbReference type="Proteomes" id="UP000002402"/>
    </source>
</evidence>
<feature type="compositionally biased region" description="Low complexity" evidence="1">
    <location>
        <begin position="38"/>
        <end position="109"/>
    </location>
</feature>
<dbReference type="PROSITE" id="PS51257">
    <property type="entry name" value="PROKAR_LIPOPROTEIN"/>
    <property type="match status" value="1"/>
</dbReference>
<keyword evidence="4" id="KW-0449">Lipoprotein</keyword>
<evidence type="ECO:0000256" key="3">
    <source>
        <dbReference type="SAM" id="SignalP"/>
    </source>
</evidence>
<dbReference type="KEGG" id="mxa:MXAN_6886"/>
<keyword evidence="5" id="KW-1185">Reference proteome</keyword>
<dbReference type="Proteomes" id="UP000002402">
    <property type="component" value="Chromosome"/>
</dbReference>
<reference evidence="4 5" key="1">
    <citation type="journal article" date="2006" name="Proc. Natl. Acad. Sci. U.S.A.">
        <title>Evolution of sensory complexity recorded in a myxobacterial genome.</title>
        <authorList>
            <person name="Goldman B.S."/>
            <person name="Nierman W.C."/>
            <person name="Kaiser D."/>
            <person name="Slater S.C."/>
            <person name="Durkin A.S."/>
            <person name="Eisen J.A."/>
            <person name="Ronning C.M."/>
            <person name="Barbazuk W.B."/>
            <person name="Blanchard M."/>
            <person name="Field C."/>
            <person name="Halling C."/>
            <person name="Hinkle G."/>
            <person name="Iartchuk O."/>
            <person name="Kim H.S."/>
            <person name="Mackenzie C."/>
            <person name="Madupu R."/>
            <person name="Miller N."/>
            <person name="Shvartsbeyn A."/>
            <person name="Sullivan S.A."/>
            <person name="Vaudin M."/>
            <person name="Wiegand R."/>
            <person name="Kaplan H.B."/>
        </authorList>
    </citation>
    <scope>NUCLEOTIDE SEQUENCE [LARGE SCALE GENOMIC DNA]</scope>
    <source>
        <strain evidence="5">DK1622</strain>
    </source>
</reference>
<evidence type="ECO:0000256" key="1">
    <source>
        <dbReference type="SAM" id="MobiDB-lite"/>
    </source>
</evidence>
<feature type="chain" id="PRO_5004188147" evidence="3">
    <location>
        <begin position="28"/>
        <end position="335"/>
    </location>
</feature>
<feature type="compositionally biased region" description="Low complexity" evidence="1">
    <location>
        <begin position="180"/>
        <end position="192"/>
    </location>
</feature>
<keyword evidence="3" id="KW-0732">Signal</keyword>
<name>Q1CX71_MYXXD</name>
<sequence>MRSMKTKKSVKRALCMAVVMTVSGCRAPAALGPGGGMSASEGSDSAASSEGSDSAASSEGSDSAASSEGSGESSQSDSGASSEGSGDSSQSESSGSSGEGSSRSESSGSGEEGTSHSESSGSSGEGSSQSESSGSGEEGTSHSESSDNESTELASRSSEEGGTSEGSSGTEKADGEASRSRSNNSSQSNNNDVASSVTVAALVVGLGIIIWQAYAAVERRRGVSPKEAGRAAQVYLRARTHQLREDLALGAGPTVEDLAAAARIRREHLGLFGRVLRANRKELLEMAEASTLTPDRALAWMERVGELARAEPLLEEERRAFLAAPSQEGTATVAH</sequence>
<dbReference type="EMBL" id="CP000113">
    <property type="protein sequence ID" value="ABF88957.1"/>
    <property type="molecule type" value="Genomic_DNA"/>
</dbReference>
<dbReference type="eggNOG" id="ENOG5030M3V">
    <property type="taxonomic scope" value="Bacteria"/>
</dbReference>
<keyword evidence="2" id="KW-1133">Transmembrane helix</keyword>
<dbReference type="HOGENOM" id="CLU_828546_0_0_7"/>
<feature type="signal peptide" evidence="3">
    <location>
        <begin position="1"/>
        <end position="27"/>
    </location>
</feature>
<keyword evidence="2" id="KW-0472">Membrane</keyword>